<organism evidence="1 2">
    <name type="scientific">Colletotrichum navitas</name>
    <dbReference type="NCBI Taxonomy" id="681940"/>
    <lineage>
        <taxon>Eukaryota</taxon>
        <taxon>Fungi</taxon>
        <taxon>Dikarya</taxon>
        <taxon>Ascomycota</taxon>
        <taxon>Pezizomycotina</taxon>
        <taxon>Sordariomycetes</taxon>
        <taxon>Hypocreomycetidae</taxon>
        <taxon>Glomerellales</taxon>
        <taxon>Glomerellaceae</taxon>
        <taxon>Colletotrichum</taxon>
        <taxon>Colletotrichum graminicola species complex</taxon>
    </lineage>
</organism>
<proteinExistence type="predicted"/>
<accession>A0AAD8Q7M1</accession>
<evidence type="ECO:0000313" key="1">
    <source>
        <dbReference type="EMBL" id="KAK1597458.1"/>
    </source>
</evidence>
<protein>
    <submittedName>
        <fullName evidence="1">Uncharacterized protein</fullName>
    </submittedName>
</protein>
<sequence>MIIVWAGRWNIATATVPLWARSKGKRSSNYARWSERTRWHASESLGEGLVLVQTYLLYNMAADSLSSERHDQGRSAEEMRCSWPYIGGCVGSEGSSLSFLMWCLHTHHLHFGPKPLGWRVLSFLGLHGRWESKTKKKVQGCAAKPAAEPSRICLSHLLVCLCPQPHRHTSLNESQLIRQLKHFFFCP</sequence>
<comment type="caution">
    <text evidence="1">The sequence shown here is derived from an EMBL/GenBank/DDBJ whole genome shotgun (WGS) entry which is preliminary data.</text>
</comment>
<evidence type="ECO:0000313" key="2">
    <source>
        <dbReference type="Proteomes" id="UP001230504"/>
    </source>
</evidence>
<dbReference type="GeneID" id="85437144"/>
<dbReference type="EMBL" id="JAHLJV010000008">
    <property type="protein sequence ID" value="KAK1597458.1"/>
    <property type="molecule type" value="Genomic_DNA"/>
</dbReference>
<name>A0AAD8Q7M1_9PEZI</name>
<dbReference type="RefSeq" id="XP_060418248.1">
    <property type="nucleotide sequence ID" value="XM_060552904.1"/>
</dbReference>
<gene>
    <name evidence="1" type="ORF">LY79DRAFT_386275</name>
</gene>
<dbReference type="Proteomes" id="UP001230504">
    <property type="component" value="Unassembled WGS sequence"/>
</dbReference>
<keyword evidence="2" id="KW-1185">Reference proteome</keyword>
<reference evidence="1" key="1">
    <citation type="submission" date="2021-06" db="EMBL/GenBank/DDBJ databases">
        <title>Comparative genomics, transcriptomics and evolutionary studies reveal genomic signatures of adaptation to plant cell wall in hemibiotrophic fungi.</title>
        <authorList>
            <consortium name="DOE Joint Genome Institute"/>
            <person name="Baroncelli R."/>
            <person name="Diaz J.F."/>
            <person name="Benocci T."/>
            <person name="Peng M."/>
            <person name="Battaglia E."/>
            <person name="Haridas S."/>
            <person name="Andreopoulos W."/>
            <person name="Labutti K."/>
            <person name="Pangilinan J."/>
            <person name="Floch G.L."/>
            <person name="Makela M.R."/>
            <person name="Henrissat B."/>
            <person name="Grigoriev I.V."/>
            <person name="Crouch J.A."/>
            <person name="De Vries R.P."/>
            <person name="Sukno S.A."/>
            <person name="Thon M.R."/>
        </authorList>
    </citation>
    <scope>NUCLEOTIDE SEQUENCE</scope>
    <source>
        <strain evidence="1">CBS 125086</strain>
    </source>
</reference>
<dbReference type="AlphaFoldDB" id="A0AAD8Q7M1"/>